<dbReference type="RefSeq" id="WP_267781600.1">
    <property type="nucleotide sequence ID" value="NZ_CP113089.1"/>
</dbReference>
<evidence type="ECO:0000313" key="9">
    <source>
        <dbReference type="EMBL" id="WAB81809.1"/>
    </source>
</evidence>
<dbReference type="GO" id="GO:0005886">
    <property type="term" value="C:plasma membrane"/>
    <property type="evidence" value="ECO:0007669"/>
    <property type="project" value="UniProtKB-SubCell"/>
</dbReference>
<keyword evidence="5 8" id="KW-0812">Transmembrane</keyword>
<name>A0A9E8MLS6_9MICO</name>
<evidence type="ECO:0000313" key="10">
    <source>
        <dbReference type="Proteomes" id="UP001164706"/>
    </source>
</evidence>
<reference evidence="9" key="1">
    <citation type="submission" date="2022-11" db="EMBL/GenBank/DDBJ databases">
        <title>Description of Microcella daejonensis nov. sp, isolated from riverside soil.</title>
        <authorList>
            <person name="Molina K.M."/>
            <person name="Kim S.B."/>
        </authorList>
    </citation>
    <scope>NUCLEOTIDE SEQUENCE</scope>
    <source>
        <strain evidence="9">MMS21-STM12</strain>
    </source>
</reference>
<organism evidence="9 10">
    <name type="scientific">Microcella daejeonensis</name>
    <dbReference type="NCBI Taxonomy" id="2994971"/>
    <lineage>
        <taxon>Bacteria</taxon>
        <taxon>Bacillati</taxon>
        <taxon>Actinomycetota</taxon>
        <taxon>Actinomycetes</taxon>
        <taxon>Micrococcales</taxon>
        <taxon>Microbacteriaceae</taxon>
        <taxon>Microcella</taxon>
    </lineage>
</organism>
<keyword evidence="4" id="KW-1003">Cell membrane</keyword>
<evidence type="ECO:0000256" key="3">
    <source>
        <dbReference type="ARBA" id="ARBA00022448"/>
    </source>
</evidence>
<protein>
    <submittedName>
        <fullName evidence="9">Monovalent cation/H+ antiporter complex subunit F</fullName>
    </submittedName>
</protein>
<comment type="subcellular location">
    <subcellularLocation>
        <location evidence="1">Cell membrane</location>
        <topology evidence="1">Multi-pass membrane protein</topology>
    </subcellularLocation>
</comment>
<feature type="transmembrane region" description="Helical" evidence="8">
    <location>
        <begin position="33"/>
        <end position="53"/>
    </location>
</feature>
<dbReference type="AlphaFoldDB" id="A0A9E8MLS6"/>
<dbReference type="PANTHER" id="PTHR34702">
    <property type="entry name" value="NA(+)/H(+) ANTIPORTER SUBUNIT F1"/>
    <property type="match status" value="1"/>
</dbReference>
<keyword evidence="7 8" id="KW-0472">Membrane</keyword>
<dbReference type="InterPro" id="IPR007208">
    <property type="entry name" value="MrpF/PhaF-like"/>
</dbReference>
<feature type="transmembrane region" description="Helical" evidence="8">
    <location>
        <begin position="59"/>
        <end position="81"/>
    </location>
</feature>
<dbReference type="EMBL" id="CP113089">
    <property type="protein sequence ID" value="WAB81809.1"/>
    <property type="molecule type" value="Genomic_DNA"/>
</dbReference>
<evidence type="ECO:0000256" key="2">
    <source>
        <dbReference type="ARBA" id="ARBA00009212"/>
    </source>
</evidence>
<keyword evidence="10" id="KW-1185">Reference proteome</keyword>
<evidence type="ECO:0000256" key="6">
    <source>
        <dbReference type="ARBA" id="ARBA00022989"/>
    </source>
</evidence>
<accession>A0A9E8MLS6</accession>
<evidence type="ECO:0000256" key="8">
    <source>
        <dbReference type="SAM" id="Phobius"/>
    </source>
</evidence>
<dbReference type="Proteomes" id="UP001164706">
    <property type="component" value="Chromosome"/>
</dbReference>
<feature type="transmembrane region" description="Helical" evidence="8">
    <location>
        <begin position="6"/>
        <end position="24"/>
    </location>
</feature>
<dbReference type="PANTHER" id="PTHR34702:SF1">
    <property type="entry name" value="NA(+)_H(+) ANTIPORTER SUBUNIT F"/>
    <property type="match status" value="1"/>
</dbReference>
<dbReference type="GO" id="GO:0015385">
    <property type="term" value="F:sodium:proton antiporter activity"/>
    <property type="evidence" value="ECO:0007669"/>
    <property type="project" value="TreeGrafter"/>
</dbReference>
<sequence>MTALLWIAGVLFSATALLAILRVIRGPSIVDRIIASDVLLTTLILVVGAEMVANQHTRTIPLMVVMAATAILGTVAVARFVTRPEDTRAVPALGAENPTASTGEETS</sequence>
<evidence type="ECO:0000256" key="5">
    <source>
        <dbReference type="ARBA" id="ARBA00022692"/>
    </source>
</evidence>
<evidence type="ECO:0000256" key="1">
    <source>
        <dbReference type="ARBA" id="ARBA00004651"/>
    </source>
</evidence>
<dbReference type="KEGG" id="mdb:OVN18_01960"/>
<keyword evidence="6 8" id="KW-1133">Transmembrane helix</keyword>
<evidence type="ECO:0000256" key="7">
    <source>
        <dbReference type="ARBA" id="ARBA00023136"/>
    </source>
</evidence>
<proteinExistence type="inferred from homology"/>
<comment type="similarity">
    <text evidence="2">Belongs to the CPA3 antiporters (TC 2.A.63) subunit F family.</text>
</comment>
<keyword evidence="3" id="KW-0813">Transport</keyword>
<gene>
    <name evidence="9" type="ORF">OVN18_01960</name>
</gene>
<evidence type="ECO:0000256" key="4">
    <source>
        <dbReference type="ARBA" id="ARBA00022475"/>
    </source>
</evidence>
<dbReference type="Pfam" id="PF04066">
    <property type="entry name" value="MrpF_PhaF"/>
    <property type="match status" value="1"/>
</dbReference>